<dbReference type="OMA" id="DFVCVPY"/>
<dbReference type="EMBL" id="AMYD01004422">
    <property type="protein sequence ID" value="EQB43181.1"/>
    <property type="molecule type" value="Genomic_DNA"/>
</dbReference>
<dbReference type="Proteomes" id="UP000015530">
    <property type="component" value="Unassembled WGS sequence"/>
</dbReference>
<comment type="caution">
    <text evidence="1">The sequence shown here is derived from an EMBL/GenBank/DDBJ whole genome shotgun (WGS) entry which is preliminary data.</text>
</comment>
<proteinExistence type="predicted"/>
<dbReference type="HOGENOM" id="CLU_072358_1_0_1"/>
<name>T0KV44_COLGC</name>
<dbReference type="OrthoDB" id="3796612at2759"/>
<evidence type="ECO:0000313" key="2">
    <source>
        <dbReference type="Proteomes" id="UP000015530"/>
    </source>
</evidence>
<protein>
    <submittedName>
        <fullName evidence="1">Uncharacterized protein</fullName>
    </submittedName>
</protein>
<accession>T0KV44</accession>
<organism evidence="1 2">
    <name type="scientific">Colletotrichum gloeosporioides (strain Cg-14)</name>
    <name type="common">Anthracnose fungus</name>
    <name type="synonym">Glomerella cingulata</name>
    <dbReference type="NCBI Taxonomy" id="1237896"/>
    <lineage>
        <taxon>Eukaryota</taxon>
        <taxon>Fungi</taxon>
        <taxon>Dikarya</taxon>
        <taxon>Ascomycota</taxon>
        <taxon>Pezizomycotina</taxon>
        <taxon>Sordariomycetes</taxon>
        <taxon>Hypocreomycetidae</taxon>
        <taxon>Glomerellales</taxon>
        <taxon>Glomerellaceae</taxon>
        <taxon>Colletotrichum</taxon>
        <taxon>Colletotrichum gloeosporioides species complex</taxon>
    </lineage>
</organism>
<dbReference type="STRING" id="1237896.T0KV44"/>
<gene>
    <name evidence="1" type="ORF">CGLO_18194</name>
</gene>
<sequence>MTELDDSELWMSTDSESDEIEDYESISEDASSFTLDMRPQGQSGGFHIRNRHGEKQRTVATQFHSGSRTKPAFNVGAIAKAIIHGTLDQDSHTPATLLVYDFSFFSHRSTRIKEANISFEFRAKKGSASIGPTVTKVAPFGKHVMMQTTETVTKTRSVEKVTTHAAKIVGNNPCDEWSNYPLAQWSLQENDSQQNGIMTLFRACVLLTRDTEEDFELLPDVQVTPDLKTRLGSLVAFRRSDDPIILAPASEPLNALANDLVRKRWNLGQVDLSSLWDCTFHNTFEEAVKASRAQSLREGRAEKVTTVVEVAVAES</sequence>
<evidence type="ECO:0000313" key="1">
    <source>
        <dbReference type="EMBL" id="EQB43181.1"/>
    </source>
</evidence>
<reference evidence="2" key="1">
    <citation type="journal article" date="2013" name="Mol. Plant Microbe Interact.">
        <title>Global aspects of pacC regulation of pathogenicity genes in Colletotrichum gloeosporioides as revealed by transcriptome analysis.</title>
        <authorList>
            <person name="Alkan N."/>
            <person name="Meng X."/>
            <person name="Friedlander G."/>
            <person name="Reuveni E."/>
            <person name="Sukno S."/>
            <person name="Sherman A."/>
            <person name="Thon M."/>
            <person name="Fluhr R."/>
            <person name="Prusky D."/>
        </authorList>
    </citation>
    <scope>NUCLEOTIDE SEQUENCE [LARGE SCALE GENOMIC DNA]</scope>
    <source>
        <strain evidence="2">Cg-14</strain>
    </source>
</reference>
<dbReference type="AlphaFoldDB" id="T0KV44"/>